<feature type="region of interest" description="Disordered" evidence="1">
    <location>
        <begin position="542"/>
        <end position="603"/>
    </location>
</feature>
<feature type="compositionally biased region" description="Basic and acidic residues" evidence="1">
    <location>
        <begin position="445"/>
        <end position="457"/>
    </location>
</feature>
<reference evidence="2 3" key="1">
    <citation type="submission" date="2019-06" db="EMBL/GenBank/DDBJ databases">
        <title>Genome Sequence of the Brown Rot Fungal Pathogen Monilinia laxa.</title>
        <authorList>
            <person name="De Miccolis Angelini R.M."/>
            <person name="Landi L."/>
            <person name="Abate D."/>
            <person name="Pollastro S."/>
            <person name="Romanazzi G."/>
            <person name="Faretra F."/>
        </authorList>
    </citation>
    <scope>NUCLEOTIDE SEQUENCE [LARGE SCALE GENOMIC DNA]</scope>
    <source>
        <strain evidence="2 3">Mlax316</strain>
    </source>
</reference>
<gene>
    <name evidence="2" type="ORF">EYC80_000820</name>
</gene>
<comment type="caution">
    <text evidence="2">The sequence shown here is derived from an EMBL/GenBank/DDBJ whole genome shotgun (WGS) entry which is preliminary data.</text>
</comment>
<feature type="region of interest" description="Disordered" evidence="1">
    <location>
        <begin position="438"/>
        <end position="465"/>
    </location>
</feature>
<dbReference type="OrthoDB" id="3530632at2759"/>
<keyword evidence="3" id="KW-1185">Reference proteome</keyword>
<dbReference type="Proteomes" id="UP000326757">
    <property type="component" value="Unassembled WGS sequence"/>
</dbReference>
<organism evidence="2 3">
    <name type="scientific">Monilinia laxa</name>
    <name type="common">Brown rot fungus</name>
    <name type="synonym">Sclerotinia laxa</name>
    <dbReference type="NCBI Taxonomy" id="61186"/>
    <lineage>
        <taxon>Eukaryota</taxon>
        <taxon>Fungi</taxon>
        <taxon>Dikarya</taxon>
        <taxon>Ascomycota</taxon>
        <taxon>Pezizomycotina</taxon>
        <taxon>Leotiomycetes</taxon>
        <taxon>Helotiales</taxon>
        <taxon>Sclerotiniaceae</taxon>
        <taxon>Monilinia</taxon>
    </lineage>
</organism>
<feature type="compositionally biased region" description="Polar residues" evidence="1">
    <location>
        <begin position="368"/>
        <end position="388"/>
    </location>
</feature>
<feature type="compositionally biased region" description="Basic and acidic residues" evidence="1">
    <location>
        <begin position="631"/>
        <end position="643"/>
    </location>
</feature>
<feature type="region of interest" description="Disordered" evidence="1">
    <location>
        <begin position="284"/>
        <end position="309"/>
    </location>
</feature>
<sequence>MKNEGIYNFINTNNELAFVMESTVESNTVEETQGYLPPHHQAYATADPLDASLNYNVEQPWPQDFKIYSSEATQLQEQPTQPVADGQSFVYDTDNATYPMDTLINGDPFVGSYTDMLGLDDLNYNFQTWSGEAENSAEQVSVTEQAQNLPLAVTEPQSDEHNIDNSTDIRNHLPNVHPSENIDTNPVITNTTIEAGLTTDWKNNLGAYGEESVAKLPTFTACPAPDMSVMYNNYSTYDNINLDGQGRVNVTNQRNLNKHSNIPIQGNNSPELNQMAANQSDYADRGDQFHAGSPWNSSRPTFPSPMLRTPVQEQGYNNAQHFDDYSRIPGHPPSYMGQKYHVSSPRSKDSGYQTTSSSPHPQERRTLATETANSLQTLSSQYGMSNSGKRPRNAPAQARVQGGIQYRPESLRSVGDRFEPIPNNQGLQNFASNRQEGLSGSWTYDNDRNARNPERRTGNNSMFAGVGNSYPQFDSSMGMRSQNYMNAPRNGPSHMTPPPPNNYEGHMNPRLYDQQRANNARLVDMNQALPRVPGFQLSTLQDITDNDRAPPPGGYYNTNFLNRPGNQPVHNSSLGNGRLAPGNTSPSLERAIPGGKIPAPANAKPSLEREMLGGIIPAIRRVRKKPANRGSGEEPVKKSKRSPWDHRFESQFPRVHMLEEEVEVVEKNYKDNPRKTFENMSNTKDDMKAIHIDWEQVELLNSIRQNARKEEKERKRLCKPEEYIPKRIPADYKPKARLLQCYNAWLKAKQEHGMVSNSWTDRKRRTADKKLYKPREEGQGQEDGSLQPMLRTSPEPDSRSLLTSDGKTSRLEGHGQGSTIAQPRNPEVRKRKRAEPEEELENSDGEQHGAKKSRGK</sequence>
<evidence type="ECO:0000313" key="2">
    <source>
        <dbReference type="EMBL" id="KAB8298641.1"/>
    </source>
</evidence>
<feature type="compositionally biased region" description="Polar residues" evidence="1">
    <location>
        <begin position="350"/>
        <end position="360"/>
    </location>
</feature>
<accession>A0A5N6K839</accession>
<protein>
    <submittedName>
        <fullName evidence="2">Uncharacterized protein</fullName>
    </submittedName>
</protein>
<evidence type="ECO:0000313" key="3">
    <source>
        <dbReference type="Proteomes" id="UP000326757"/>
    </source>
</evidence>
<feature type="region of interest" description="Disordered" evidence="1">
    <location>
        <begin position="623"/>
        <end position="643"/>
    </location>
</feature>
<dbReference type="EMBL" id="VIGI01000006">
    <property type="protein sequence ID" value="KAB8298641.1"/>
    <property type="molecule type" value="Genomic_DNA"/>
</dbReference>
<proteinExistence type="predicted"/>
<feature type="region of interest" description="Disordered" evidence="1">
    <location>
        <begin position="321"/>
        <end position="400"/>
    </location>
</feature>
<evidence type="ECO:0000256" key="1">
    <source>
        <dbReference type="SAM" id="MobiDB-lite"/>
    </source>
</evidence>
<feature type="compositionally biased region" description="Basic and acidic residues" evidence="1">
    <location>
        <begin position="768"/>
        <end position="778"/>
    </location>
</feature>
<name>A0A5N6K839_MONLA</name>
<feature type="region of interest" description="Disordered" evidence="1">
    <location>
        <begin position="752"/>
        <end position="856"/>
    </location>
</feature>
<dbReference type="AlphaFoldDB" id="A0A5N6K839"/>
<feature type="compositionally biased region" description="Polar residues" evidence="1">
    <location>
        <begin position="556"/>
        <end position="575"/>
    </location>
</feature>